<reference evidence="3 4" key="1">
    <citation type="submission" date="2019-03" db="EMBL/GenBank/DDBJ databases">
        <title>Novel transposon Tn6433 accelerates the dissemination of tet(E) in Aeromonas from aerobic biofilm under oxytetracycline stress.</title>
        <authorList>
            <person name="Shi Y."/>
            <person name="Tian Z."/>
            <person name="Zhang Y."/>
            <person name="Zhang H."/>
            <person name="Yang M."/>
        </authorList>
    </citation>
    <scope>NUCLEOTIDE SEQUENCE [LARGE SCALE GENOMIC DNA]</scope>
    <source>
        <strain evidence="3 4">R50-22</strain>
        <plasmid evidence="4">paeme5</plasmid>
    </source>
</reference>
<accession>A0ABX6P077</accession>
<protein>
    <submittedName>
        <fullName evidence="3">Na(+)-translocating NADH-quinone reductase subunit C</fullName>
    </submittedName>
</protein>
<dbReference type="Pfam" id="PF03333">
    <property type="entry name" value="PapB"/>
    <property type="match status" value="1"/>
</dbReference>
<proteinExistence type="predicted"/>
<keyword evidence="4" id="KW-1185">Reference proteome</keyword>
<dbReference type="InterPro" id="IPR004356">
    <property type="entry name" value="Adhesin_operon_reg_prot"/>
</dbReference>
<keyword evidence="2" id="KW-0804">Transcription</keyword>
<evidence type="ECO:0000256" key="2">
    <source>
        <dbReference type="ARBA" id="ARBA00023163"/>
    </source>
</evidence>
<dbReference type="Proteomes" id="UP000502657">
    <property type="component" value="Plasmid pAeme5"/>
</dbReference>
<dbReference type="Gene3D" id="1.10.10.2690">
    <property type="match status" value="1"/>
</dbReference>
<name>A0ABX6P077_AERME</name>
<geneLocation type="plasmid" evidence="4">
    <name>paeme5</name>
</geneLocation>
<gene>
    <name evidence="3" type="ORF">E4188_22450</name>
</gene>
<keyword evidence="3" id="KW-0614">Plasmid</keyword>
<sequence length="72" mass="8137">MTNEQLDLLLTLTSIRSNDLKAALRSHFVDGLAQREAAAMFGVHEGQFSRRAKTIREVEETVIKLSKFYQVG</sequence>
<dbReference type="InterPro" id="IPR053721">
    <property type="entry name" value="Fimbrial_Adhesin_Reg"/>
</dbReference>
<evidence type="ECO:0000256" key="1">
    <source>
        <dbReference type="ARBA" id="ARBA00023015"/>
    </source>
</evidence>
<evidence type="ECO:0000313" key="3">
    <source>
        <dbReference type="EMBL" id="QJT41262.1"/>
    </source>
</evidence>
<organism evidence="3 4">
    <name type="scientific">Aeromonas media</name>
    <dbReference type="NCBI Taxonomy" id="651"/>
    <lineage>
        <taxon>Bacteria</taxon>
        <taxon>Pseudomonadati</taxon>
        <taxon>Pseudomonadota</taxon>
        <taxon>Gammaproteobacteria</taxon>
        <taxon>Aeromonadales</taxon>
        <taxon>Aeromonadaceae</taxon>
        <taxon>Aeromonas</taxon>
    </lineage>
</organism>
<dbReference type="RefSeq" id="WP_171277317.1">
    <property type="nucleotide sequence ID" value="NZ_CP038449.1"/>
</dbReference>
<dbReference type="EMBL" id="CP038449">
    <property type="protein sequence ID" value="QJT41262.1"/>
    <property type="molecule type" value="Genomic_DNA"/>
</dbReference>
<evidence type="ECO:0000313" key="4">
    <source>
        <dbReference type="Proteomes" id="UP000502657"/>
    </source>
</evidence>
<keyword evidence="1" id="KW-0805">Transcription regulation</keyword>